<dbReference type="Proteomes" id="UP000094336">
    <property type="component" value="Unassembled WGS sequence"/>
</dbReference>
<dbReference type="Gene3D" id="1.10.420.10">
    <property type="entry name" value="Peroxidase, domain 2"/>
    <property type="match status" value="1"/>
</dbReference>
<dbReference type="PROSITE" id="PS00436">
    <property type="entry name" value="PEROXIDASE_2"/>
    <property type="match status" value="1"/>
</dbReference>
<dbReference type="SUPFAM" id="SSF48113">
    <property type="entry name" value="Heme-dependent peroxidases"/>
    <property type="match status" value="1"/>
</dbReference>
<evidence type="ECO:0000313" key="11">
    <source>
        <dbReference type="Proteomes" id="UP000094336"/>
    </source>
</evidence>
<keyword evidence="3 8" id="KW-0575">Peroxidase</keyword>
<evidence type="ECO:0000256" key="2">
    <source>
        <dbReference type="ARBA" id="ARBA00005997"/>
    </source>
</evidence>
<dbReference type="GO" id="GO:0020037">
    <property type="term" value="F:heme binding"/>
    <property type="evidence" value="ECO:0007669"/>
    <property type="project" value="UniProtKB-UniRule"/>
</dbReference>
<dbReference type="InterPro" id="IPR010255">
    <property type="entry name" value="Haem_peroxidase_sf"/>
</dbReference>
<evidence type="ECO:0000256" key="8">
    <source>
        <dbReference type="RuleBase" id="RU363051"/>
    </source>
</evidence>
<evidence type="ECO:0000256" key="3">
    <source>
        <dbReference type="ARBA" id="ARBA00022559"/>
    </source>
</evidence>
<dbReference type="InterPro" id="IPR019794">
    <property type="entry name" value="Peroxidases_AS"/>
</dbReference>
<evidence type="ECO:0000256" key="7">
    <source>
        <dbReference type="ARBA" id="ARBA00023004"/>
    </source>
</evidence>
<dbReference type="InterPro" id="IPR019793">
    <property type="entry name" value="Peroxidases_heam-ligand_BS"/>
</dbReference>
<dbReference type="GO" id="GO:0034599">
    <property type="term" value="P:cellular response to oxidative stress"/>
    <property type="evidence" value="ECO:0007669"/>
    <property type="project" value="InterPro"/>
</dbReference>
<dbReference type="EC" id="1.11.1.-" evidence="8"/>
<evidence type="ECO:0000256" key="1">
    <source>
        <dbReference type="ARBA" id="ARBA00003917"/>
    </source>
</evidence>
<dbReference type="GeneID" id="30149799"/>
<dbReference type="PANTHER" id="PTHR31356">
    <property type="entry name" value="THYLAKOID LUMENAL 29 KDA PROTEIN, CHLOROPLASTIC-RELATED"/>
    <property type="match status" value="1"/>
</dbReference>
<organism evidence="10 11">
    <name type="scientific">Babjeviella inositovora NRRL Y-12698</name>
    <dbReference type="NCBI Taxonomy" id="984486"/>
    <lineage>
        <taxon>Eukaryota</taxon>
        <taxon>Fungi</taxon>
        <taxon>Dikarya</taxon>
        <taxon>Ascomycota</taxon>
        <taxon>Saccharomycotina</taxon>
        <taxon>Pichiomycetes</taxon>
        <taxon>Serinales incertae sedis</taxon>
        <taxon>Babjeviella</taxon>
    </lineage>
</organism>
<keyword evidence="11" id="KW-1185">Reference proteome</keyword>
<name>A0A1E3QKY1_9ASCO</name>
<protein>
    <recommendedName>
        <fullName evidence="8">Peroxidase</fullName>
        <ecNumber evidence="8">1.11.1.-</ecNumber>
    </recommendedName>
</protein>
<reference evidence="11" key="1">
    <citation type="submission" date="2016-05" db="EMBL/GenBank/DDBJ databases">
        <title>Comparative genomics of biotechnologically important yeasts.</title>
        <authorList>
            <consortium name="DOE Joint Genome Institute"/>
            <person name="Riley R."/>
            <person name="Haridas S."/>
            <person name="Wolfe K.H."/>
            <person name="Lopes M.R."/>
            <person name="Hittinger C.T."/>
            <person name="Goker M."/>
            <person name="Salamov A."/>
            <person name="Wisecaver J."/>
            <person name="Long T.M."/>
            <person name="Aerts A.L."/>
            <person name="Barry K."/>
            <person name="Choi C."/>
            <person name="Clum A."/>
            <person name="Coughlan A.Y."/>
            <person name="Deshpande S."/>
            <person name="Douglass A.P."/>
            <person name="Hanson S.J."/>
            <person name="Klenk H.-P."/>
            <person name="Labutti K."/>
            <person name="Lapidus A."/>
            <person name="Lindquist E."/>
            <person name="Lipzen A."/>
            <person name="Meier-Kolthoff J.P."/>
            <person name="Ohm R.A."/>
            <person name="Otillar R.P."/>
            <person name="Pangilinan J."/>
            <person name="Peng Y."/>
            <person name="Rokas A."/>
            <person name="Rosa C.A."/>
            <person name="Scheuner C."/>
            <person name="Sibirny A.A."/>
            <person name="Slot J.C."/>
            <person name="Stielow J.B."/>
            <person name="Sun H."/>
            <person name="Kurtzman C.P."/>
            <person name="Blackwell M."/>
            <person name="Grigoriev I.V."/>
            <person name="Jeffries T.W."/>
        </authorList>
    </citation>
    <scope>NUCLEOTIDE SEQUENCE [LARGE SCALE GENOMIC DNA]</scope>
    <source>
        <strain evidence="11">NRRL Y-12698</strain>
    </source>
</reference>
<dbReference type="InterPro" id="IPR002207">
    <property type="entry name" value="Peroxidase_I"/>
</dbReference>
<sequence>MNKQDTPNYEYARQEITKVFPLPGLDDGSLAPVILRLAWHCCGTFDKYTNTGGSNGATMRFPPELTDSGNIGLDVARLALESTKCALKWISYSDLWTLAGVVAIEYMGGPRVPWKPGRIDYVNDKRVPPNGRLPLGYKDSVHIREVFLRLDMNDQETVALLGAHAVGRCHKRYSGWEGAWTLEPTVFDNTFFKVLLNETWSVGTVPETGRTQYFNADKSLMMLYTDMELVKDPQFLRWVKVYAQDQTLFFKDFSDAFAKLLELGIERDLMGGVIGK</sequence>
<accession>A0A1E3QKY1</accession>
<dbReference type="Gene3D" id="1.10.520.10">
    <property type="match status" value="1"/>
</dbReference>
<evidence type="ECO:0000313" key="10">
    <source>
        <dbReference type="EMBL" id="ODQ78310.1"/>
    </source>
</evidence>
<dbReference type="EMBL" id="KV454436">
    <property type="protein sequence ID" value="ODQ78310.1"/>
    <property type="molecule type" value="Genomic_DNA"/>
</dbReference>
<dbReference type="AlphaFoldDB" id="A0A1E3QKY1"/>
<evidence type="ECO:0000256" key="5">
    <source>
        <dbReference type="ARBA" id="ARBA00022723"/>
    </source>
</evidence>
<evidence type="ECO:0000256" key="6">
    <source>
        <dbReference type="ARBA" id="ARBA00023002"/>
    </source>
</evidence>
<comment type="similarity">
    <text evidence="2">Belongs to the peroxidase family. Cytochrome c peroxidase subfamily.</text>
</comment>
<dbReference type="PRINTS" id="PR00458">
    <property type="entry name" value="PEROXIDASE"/>
</dbReference>
<dbReference type="PANTHER" id="PTHR31356:SF36">
    <property type="entry name" value="L-ASCORBATE PEROXIDASE 3"/>
    <property type="match status" value="1"/>
</dbReference>
<keyword evidence="6 8" id="KW-0560">Oxidoreductase</keyword>
<dbReference type="GO" id="GO:0000302">
    <property type="term" value="P:response to reactive oxygen species"/>
    <property type="evidence" value="ECO:0007669"/>
    <property type="project" value="TreeGrafter"/>
</dbReference>
<dbReference type="GO" id="GO:0046872">
    <property type="term" value="F:metal ion binding"/>
    <property type="evidence" value="ECO:0007669"/>
    <property type="project" value="UniProtKB-UniRule"/>
</dbReference>
<dbReference type="PRINTS" id="PR00459">
    <property type="entry name" value="ASPEROXIDASE"/>
</dbReference>
<dbReference type="InterPro" id="IPR044831">
    <property type="entry name" value="Ccp1-like"/>
</dbReference>
<dbReference type="PROSITE" id="PS50873">
    <property type="entry name" value="PEROXIDASE_4"/>
    <property type="match status" value="1"/>
</dbReference>
<dbReference type="GO" id="GO:0042744">
    <property type="term" value="P:hydrogen peroxide catabolic process"/>
    <property type="evidence" value="ECO:0007669"/>
    <property type="project" value="TreeGrafter"/>
</dbReference>
<evidence type="ECO:0000259" key="9">
    <source>
        <dbReference type="PROSITE" id="PS50873"/>
    </source>
</evidence>
<dbReference type="OrthoDB" id="2859658at2759"/>
<dbReference type="STRING" id="984486.A0A1E3QKY1"/>
<keyword evidence="5" id="KW-0479">Metal-binding</keyword>
<gene>
    <name evidence="10" type="ORF">BABINDRAFT_39836</name>
</gene>
<comment type="function">
    <text evidence="1">Destroys radicals which are normally produced within the cells and which are toxic to biological systems.</text>
</comment>
<proteinExistence type="inferred from homology"/>
<evidence type="ECO:0000256" key="4">
    <source>
        <dbReference type="ARBA" id="ARBA00022617"/>
    </source>
</evidence>
<keyword evidence="7" id="KW-0408">Iron</keyword>
<dbReference type="Pfam" id="PF00141">
    <property type="entry name" value="peroxidase"/>
    <property type="match status" value="1"/>
</dbReference>
<dbReference type="InterPro" id="IPR002016">
    <property type="entry name" value="Haem_peroxidase"/>
</dbReference>
<dbReference type="GO" id="GO:0004601">
    <property type="term" value="F:peroxidase activity"/>
    <property type="evidence" value="ECO:0007669"/>
    <property type="project" value="UniProtKB-KW"/>
</dbReference>
<dbReference type="PROSITE" id="PS00435">
    <property type="entry name" value="PEROXIDASE_1"/>
    <property type="match status" value="1"/>
</dbReference>
<keyword evidence="4" id="KW-0349">Heme</keyword>
<dbReference type="RefSeq" id="XP_018983638.1">
    <property type="nucleotide sequence ID" value="XM_019131946.1"/>
</dbReference>
<feature type="domain" description="Plant heme peroxidase family profile" evidence="9">
    <location>
        <begin position="27"/>
        <end position="276"/>
    </location>
</feature>